<dbReference type="GO" id="GO:0032589">
    <property type="term" value="C:neuron projection membrane"/>
    <property type="evidence" value="ECO:0007669"/>
    <property type="project" value="TreeGrafter"/>
</dbReference>
<keyword evidence="2" id="KW-0812">Transmembrane</keyword>
<sequence>MSGSDHLVGAARRPWSGWPGIPGNLSLWLRGLLLWAVMATVSTSRSARYIVPKFVNTPNNVTAVVGSDVILPCSIENLGPKTVIWRKVNKASPISVGDYVFYPDKQYSLDPPDMFADPRISSSDNHYHHASSIQRKNLMVTNVNYQHAGVYQCVISTKEDIVRNVTLTVVDGSLFHVPPPSNPVLSTEDRHSRMQPKKTGIELTGTHYVEKGSNIDLNCTATAIDYRPKGLDWFKDGSRLKQGGRRLITDQYMGEANVVHSRLEIQRATMTDAGTYVCRFSQLHVRDIKVIVLNTDSSNKRRGTGTEGLEIERADGPKDEDYYGTMRGENSHSRAKEGAAYTVSSSLVLTISLVLAALVWT</sequence>
<keyword evidence="2" id="KW-1133">Transmembrane helix</keyword>
<feature type="compositionally biased region" description="Basic and acidic residues" evidence="1">
    <location>
        <begin position="311"/>
        <end position="321"/>
    </location>
</feature>
<dbReference type="SUPFAM" id="SSF48726">
    <property type="entry name" value="Immunoglobulin"/>
    <property type="match status" value="2"/>
</dbReference>
<dbReference type="SMART" id="SM00408">
    <property type="entry name" value="IGc2"/>
    <property type="match status" value="2"/>
</dbReference>
<dbReference type="STRING" id="188477.A0A433TKB4"/>
<feature type="transmembrane region" description="Helical" evidence="2">
    <location>
        <begin position="339"/>
        <end position="360"/>
    </location>
</feature>
<dbReference type="InterPro" id="IPR007110">
    <property type="entry name" value="Ig-like_dom"/>
</dbReference>
<dbReference type="PROSITE" id="PS50835">
    <property type="entry name" value="IG_LIKE"/>
    <property type="match status" value="2"/>
</dbReference>
<dbReference type="InterPro" id="IPR003599">
    <property type="entry name" value="Ig_sub"/>
</dbReference>
<accession>A0A433TKB4</accession>
<keyword evidence="5" id="KW-1185">Reference proteome</keyword>
<proteinExistence type="predicted"/>
<dbReference type="PANTHER" id="PTHR23279:SF36">
    <property type="entry name" value="DEFECTIVE PROBOSCIS EXTENSION RESPONSE 9, ISOFORM A"/>
    <property type="match status" value="1"/>
</dbReference>
<organism evidence="4 5">
    <name type="scientific">Elysia chlorotica</name>
    <name type="common">Eastern emerald elysia</name>
    <name type="synonym">Sea slug</name>
    <dbReference type="NCBI Taxonomy" id="188477"/>
    <lineage>
        <taxon>Eukaryota</taxon>
        <taxon>Metazoa</taxon>
        <taxon>Spiralia</taxon>
        <taxon>Lophotrochozoa</taxon>
        <taxon>Mollusca</taxon>
        <taxon>Gastropoda</taxon>
        <taxon>Heterobranchia</taxon>
        <taxon>Euthyneura</taxon>
        <taxon>Panpulmonata</taxon>
        <taxon>Sacoglossa</taxon>
        <taxon>Placobranchoidea</taxon>
        <taxon>Plakobranchidae</taxon>
        <taxon>Elysia</taxon>
    </lineage>
</organism>
<dbReference type="InterPro" id="IPR036179">
    <property type="entry name" value="Ig-like_dom_sf"/>
</dbReference>
<evidence type="ECO:0000259" key="3">
    <source>
        <dbReference type="PROSITE" id="PS50835"/>
    </source>
</evidence>
<feature type="domain" description="Ig-like" evidence="3">
    <location>
        <begin position="196"/>
        <end position="289"/>
    </location>
</feature>
<dbReference type="OrthoDB" id="6377396at2759"/>
<evidence type="ECO:0000256" key="2">
    <source>
        <dbReference type="SAM" id="Phobius"/>
    </source>
</evidence>
<keyword evidence="2" id="KW-0472">Membrane</keyword>
<dbReference type="Pfam" id="PF13927">
    <property type="entry name" value="Ig_3"/>
    <property type="match status" value="2"/>
</dbReference>
<dbReference type="InterPro" id="IPR037448">
    <property type="entry name" value="Zig-8"/>
</dbReference>
<dbReference type="Proteomes" id="UP000271974">
    <property type="component" value="Unassembled WGS sequence"/>
</dbReference>
<dbReference type="EMBL" id="RQTK01000307">
    <property type="protein sequence ID" value="RUS82049.1"/>
    <property type="molecule type" value="Genomic_DNA"/>
</dbReference>
<protein>
    <recommendedName>
        <fullName evidence="3">Ig-like domain-containing protein</fullName>
    </recommendedName>
</protein>
<evidence type="ECO:0000313" key="5">
    <source>
        <dbReference type="Proteomes" id="UP000271974"/>
    </source>
</evidence>
<dbReference type="AlphaFoldDB" id="A0A433TKB4"/>
<feature type="domain" description="Ig-like" evidence="3">
    <location>
        <begin position="52"/>
        <end position="168"/>
    </location>
</feature>
<evidence type="ECO:0000256" key="1">
    <source>
        <dbReference type="SAM" id="MobiDB-lite"/>
    </source>
</evidence>
<dbReference type="InterPro" id="IPR013783">
    <property type="entry name" value="Ig-like_fold"/>
</dbReference>
<comment type="caution">
    <text evidence="4">The sequence shown here is derived from an EMBL/GenBank/DDBJ whole genome shotgun (WGS) entry which is preliminary data.</text>
</comment>
<dbReference type="InterPro" id="IPR003598">
    <property type="entry name" value="Ig_sub2"/>
</dbReference>
<evidence type="ECO:0000313" key="4">
    <source>
        <dbReference type="EMBL" id="RUS82049.1"/>
    </source>
</evidence>
<dbReference type="PANTHER" id="PTHR23279">
    <property type="entry name" value="DEFECTIVE PROBOSCIS EXTENSION RESPONSE DPR -RELATED"/>
    <property type="match status" value="1"/>
</dbReference>
<feature type="region of interest" description="Disordered" evidence="1">
    <location>
        <begin position="311"/>
        <end position="330"/>
    </location>
</feature>
<dbReference type="Gene3D" id="2.60.40.10">
    <property type="entry name" value="Immunoglobulins"/>
    <property type="match status" value="2"/>
</dbReference>
<gene>
    <name evidence="4" type="ORF">EGW08_010205</name>
</gene>
<dbReference type="GO" id="GO:0050808">
    <property type="term" value="P:synapse organization"/>
    <property type="evidence" value="ECO:0007669"/>
    <property type="project" value="TreeGrafter"/>
</dbReference>
<reference evidence="4 5" key="1">
    <citation type="submission" date="2019-01" db="EMBL/GenBank/DDBJ databases">
        <title>A draft genome assembly of the solar-powered sea slug Elysia chlorotica.</title>
        <authorList>
            <person name="Cai H."/>
            <person name="Li Q."/>
            <person name="Fang X."/>
            <person name="Li J."/>
            <person name="Curtis N.E."/>
            <person name="Altenburger A."/>
            <person name="Shibata T."/>
            <person name="Feng M."/>
            <person name="Maeda T."/>
            <person name="Schwartz J.A."/>
            <person name="Shigenobu S."/>
            <person name="Lundholm N."/>
            <person name="Nishiyama T."/>
            <person name="Yang H."/>
            <person name="Hasebe M."/>
            <person name="Li S."/>
            <person name="Pierce S.K."/>
            <person name="Wang J."/>
        </authorList>
    </citation>
    <scope>NUCLEOTIDE SEQUENCE [LARGE SCALE GENOMIC DNA]</scope>
    <source>
        <strain evidence="4">EC2010</strain>
        <tissue evidence="4">Whole organism of an adult</tissue>
    </source>
</reference>
<dbReference type="SMART" id="SM00409">
    <property type="entry name" value="IG"/>
    <property type="match status" value="2"/>
</dbReference>
<name>A0A433TKB4_ELYCH</name>